<dbReference type="eggNOG" id="COG0840">
    <property type="taxonomic scope" value="Bacteria"/>
</dbReference>
<evidence type="ECO:0000256" key="3">
    <source>
        <dbReference type="PROSITE-ProRule" id="PRU00284"/>
    </source>
</evidence>
<evidence type="ECO:0000256" key="4">
    <source>
        <dbReference type="SAM" id="Coils"/>
    </source>
</evidence>
<keyword evidence="4" id="KW-0175">Coiled coil</keyword>
<dbReference type="InterPro" id="IPR004089">
    <property type="entry name" value="MCPsignal_dom"/>
</dbReference>
<dbReference type="GO" id="GO:0006935">
    <property type="term" value="P:chemotaxis"/>
    <property type="evidence" value="ECO:0007669"/>
    <property type="project" value="InterPro"/>
</dbReference>
<evidence type="ECO:0000256" key="2">
    <source>
        <dbReference type="ARBA" id="ARBA00029447"/>
    </source>
</evidence>
<dbReference type="PANTHER" id="PTHR32089">
    <property type="entry name" value="METHYL-ACCEPTING CHEMOTAXIS PROTEIN MCPB"/>
    <property type="match status" value="1"/>
</dbReference>
<dbReference type="InterPro" id="IPR025991">
    <property type="entry name" value="Chemoreceptor_zinc-bind_dom"/>
</dbReference>
<keyword evidence="1 3" id="KW-0807">Transducer</keyword>
<dbReference type="GO" id="GO:0004888">
    <property type="term" value="F:transmembrane signaling receptor activity"/>
    <property type="evidence" value="ECO:0007669"/>
    <property type="project" value="InterPro"/>
</dbReference>
<proteinExistence type="inferred from homology"/>
<dbReference type="Gene3D" id="1.20.120.30">
    <property type="entry name" value="Aspartate receptor, ligand-binding domain"/>
    <property type="match status" value="1"/>
</dbReference>
<feature type="domain" description="Methyl-accepting transducer" evidence="5">
    <location>
        <begin position="75"/>
        <end position="232"/>
    </location>
</feature>
<comment type="similarity">
    <text evidence="2">Belongs to the methyl-accepting chemotaxis (MCP) protein family.</text>
</comment>
<protein>
    <submittedName>
        <fullName evidence="6">Methyl-accepting chemotaxis sensory transducer</fullName>
    </submittedName>
</protein>
<dbReference type="HOGENOM" id="CLU_000445_21_0_7"/>
<accession>H1FZG5</accession>
<dbReference type="STRING" id="929558.SMGD1_1255"/>
<comment type="caution">
    <text evidence="6">The sequence shown here is derived from an EMBL/GenBank/DDBJ whole genome shotgun (WGS) entry which is preliminary data.</text>
</comment>
<dbReference type="OrthoDB" id="9765597at2"/>
<feature type="coiled-coil region" evidence="4">
    <location>
        <begin position="14"/>
        <end position="41"/>
    </location>
</feature>
<dbReference type="Pfam" id="PF13682">
    <property type="entry name" value="CZB"/>
    <property type="match status" value="1"/>
</dbReference>
<organism evidence="6 7">
    <name type="scientific">Sulfurimonas gotlandica (strain DSM 19862 / JCM 16533 / GD1)</name>
    <dbReference type="NCBI Taxonomy" id="929558"/>
    <lineage>
        <taxon>Bacteria</taxon>
        <taxon>Pseudomonadati</taxon>
        <taxon>Campylobacterota</taxon>
        <taxon>Epsilonproteobacteria</taxon>
        <taxon>Campylobacterales</taxon>
        <taxon>Sulfurimonadaceae</taxon>
        <taxon>Sulfurimonas</taxon>
    </lineage>
</organism>
<evidence type="ECO:0000259" key="5">
    <source>
        <dbReference type="PROSITE" id="PS50111"/>
    </source>
</evidence>
<gene>
    <name evidence="6" type="ORF">SMGD1_1255</name>
</gene>
<reference evidence="6 7" key="1">
    <citation type="journal article" date="2012" name="Proc. Natl. Acad. Sci. U.S.A.">
        <title>Genome and physiology of a model Epsilonproteobacterium responsible for sulfide detoxification in marine oxygen depletion zones.</title>
        <authorList>
            <person name="Grote J."/>
            <person name="Schott T."/>
            <person name="Bruckner C.G."/>
            <person name="Glockner F.O."/>
            <person name="Jost G."/>
            <person name="Teeling H."/>
            <person name="Labrenz M."/>
            <person name="Jurgens K."/>
        </authorList>
    </citation>
    <scope>NUCLEOTIDE SEQUENCE [LARGE SCALE GENOMIC DNA]</scope>
    <source>
        <strain evidence="6 7">GD1</strain>
    </source>
</reference>
<keyword evidence="7" id="KW-1185">Reference proteome</keyword>
<dbReference type="PATRIC" id="fig|929558.5.peg.1247"/>
<dbReference type="SUPFAM" id="SSF58104">
    <property type="entry name" value="Methyl-accepting chemotaxis protein (MCP) signaling domain"/>
    <property type="match status" value="1"/>
</dbReference>
<dbReference type="Gene3D" id="1.10.287.950">
    <property type="entry name" value="Methyl-accepting chemotaxis protein"/>
    <property type="match status" value="1"/>
</dbReference>
<evidence type="ECO:0000313" key="7">
    <source>
        <dbReference type="Proteomes" id="UP000006431"/>
    </source>
</evidence>
<evidence type="ECO:0000256" key="1">
    <source>
        <dbReference type="ARBA" id="ARBA00023224"/>
    </source>
</evidence>
<dbReference type="AlphaFoldDB" id="B6BGZ5"/>
<dbReference type="SMART" id="SM00283">
    <property type="entry name" value="MA"/>
    <property type="match status" value="1"/>
</dbReference>
<dbReference type="GO" id="GO:0007165">
    <property type="term" value="P:signal transduction"/>
    <property type="evidence" value="ECO:0007669"/>
    <property type="project" value="UniProtKB-KW"/>
</dbReference>
<name>B6BGZ5_SULGG</name>
<dbReference type="PRINTS" id="PR00260">
    <property type="entry name" value="CHEMTRNSDUCR"/>
</dbReference>
<accession>B6BGZ5</accession>
<sequence>MGLFSNSGVPLSDFNNLKEANESLQNDNTALHHRIKELESELHFKSQQSARSTADSLMEMQNEHLRLNLMDIQGNMAESVSASKKSLSNTDNLVESISNISEKTNNVVATLDRLNELSDNSMHTVHGLAERTNDITTILALIKDISDQTNLLALNAAIEAARAGEHGRGFAVVADEVRKLADRTDKAVSEINISLQSMKQDVDSMSEQFTEIQTGISGSNELITELNSCLEDDAQQMKVSFKTIGFTTDRIFMSLAKLDHILWKTNTYYSAATKEEKFKFVDHHNCRLGKWYYEGEGHEMFAQTPSYSKLETPHATVHNGTHKVFDLIVEKNVDLDALTEAFKEMEKGSDEVFNILDKILHDKD</sequence>
<dbReference type="EMBL" id="AFRZ01000001">
    <property type="protein sequence ID" value="EHP29779.1"/>
    <property type="molecule type" value="Genomic_DNA"/>
</dbReference>
<dbReference type="PROSITE" id="PS50111">
    <property type="entry name" value="CHEMOTAXIS_TRANSDUC_2"/>
    <property type="match status" value="1"/>
</dbReference>
<dbReference type="InterPro" id="IPR004090">
    <property type="entry name" value="Chemotax_Me-accpt_rcpt"/>
</dbReference>
<evidence type="ECO:0000313" key="6">
    <source>
        <dbReference type="EMBL" id="EHP29779.1"/>
    </source>
</evidence>
<dbReference type="Pfam" id="PF00015">
    <property type="entry name" value="MCPsignal"/>
    <property type="match status" value="1"/>
</dbReference>
<dbReference type="Proteomes" id="UP000006431">
    <property type="component" value="Unassembled WGS sequence"/>
</dbReference>
<dbReference type="PANTHER" id="PTHR32089:SF112">
    <property type="entry name" value="LYSOZYME-LIKE PROTEIN-RELATED"/>
    <property type="match status" value="1"/>
</dbReference>
<dbReference type="GO" id="GO:0016020">
    <property type="term" value="C:membrane"/>
    <property type="evidence" value="ECO:0007669"/>
    <property type="project" value="InterPro"/>
</dbReference>